<dbReference type="OMA" id="EICACGI"/>
<evidence type="ECO:0000313" key="1">
    <source>
        <dbReference type="EMBL" id="ELQ73958.1"/>
    </source>
</evidence>
<dbReference type="VEuPathDB" id="MicrosporidiaDB:THOM_3154"/>
<dbReference type="Gene3D" id="1.25.40.180">
    <property type="match status" value="1"/>
</dbReference>
<evidence type="ECO:0000313" key="2">
    <source>
        <dbReference type="Proteomes" id="UP000011185"/>
    </source>
</evidence>
<keyword evidence="2" id="KW-1185">Reference proteome</keyword>
<organism evidence="1 2">
    <name type="scientific">Trachipleistophora hominis</name>
    <name type="common">Microsporidian parasite</name>
    <dbReference type="NCBI Taxonomy" id="72359"/>
    <lineage>
        <taxon>Eukaryota</taxon>
        <taxon>Fungi</taxon>
        <taxon>Fungi incertae sedis</taxon>
        <taxon>Microsporidia</taxon>
        <taxon>Pleistophoridae</taxon>
        <taxon>Trachipleistophora</taxon>
    </lineage>
</organism>
<dbReference type="EMBL" id="JH994096">
    <property type="protein sequence ID" value="ELQ73958.1"/>
    <property type="molecule type" value="Genomic_DNA"/>
</dbReference>
<reference evidence="1 2" key="1">
    <citation type="journal article" date="2012" name="PLoS Pathog.">
        <title>The genome of the obligate intracellular parasite Trachipleistophora hominis: new insights into microsporidian genome dynamics and reductive evolution.</title>
        <authorList>
            <person name="Heinz E."/>
            <person name="Williams T.A."/>
            <person name="Nakjang S."/>
            <person name="Noel C.J."/>
            <person name="Swan D.C."/>
            <person name="Goldberg A.V."/>
            <person name="Harris S.R."/>
            <person name="Weinmaier T."/>
            <person name="Markert S."/>
            <person name="Becher D."/>
            <person name="Bernhardt J."/>
            <person name="Dagan T."/>
            <person name="Hacker C."/>
            <person name="Lucocq J.M."/>
            <person name="Schweder T."/>
            <person name="Rattei T."/>
            <person name="Hall N."/>
            <person name="Hirt R.P."/>
            <person name="Embley T.M."/>
        </authorList>
    </citation>
    <scope>NUCLEOTIDE SEQUENCE [LARGE SCALE GENOMIC DNA]</scope>
</reference>
<dbReference type="HOGENOM" id="CLU_438177_0_0_1"/>
<protein>
    <submittedName>
        <fullName evidence="1">Uncharacterized protein</fullName>
    </submittedName>
</protein>
<dbReference type="AlphaFoldDB" id="L7JR58"/>
<gene>
    <name evidence="1" type="ORF">THOM_3154</name>
</gene>
<proteinExistence type="predicted"/>
<dbReference type="STRING" id="72359.L7JR58"/>
<accession>L7JR58</accession>
<dbReference type="InParanoid" id="L7JR58"/>
<name>L7JR58_TRAHO</name>
<dbReference type="OrthoDB" id="27832at2759"/>
<dbReference type="Proteomes" id="UP000011185">
    <property type="component" value="Unassembled WGS sequence"/>
</dbReference>
<sequence>MPMCYQEEKVAYIAREGTSELPETGTLKKTTALLNQIKQVREASLAKIIEDLSNIDLSNFLEDAVSSLLEHDGKNISTTMRIVFKLSSTYENFDDIFLNSFKEMLRKNLKTEGIDFYAVVYAEICACGIERRDKYKNFLRKTMEGNFYRHKLSVLHSIVSFLMEQINELEKMHGDHEEIVQALLSYYRSNLEYLKELYIRLDKSSGDQKHIKLLNSALGIEIQSENFVQIIELTEKEKSFYRNHKMPNHSKNEKTCRMTTEKIIQNIRDPYFVVCNLARNQRKEEFIMSLVNEPVELKYLAKIAAILNLDCTIEMIDMIHSHTNVSPKTLSELLIQVVKAERKIYFACELFKFDCFDRDKLIAMFHFLLKTKKYEILVNCLERAGRFLLAKEYSSNGNEDIIKLLLYLNTKSSEVGVGERRVIRNCLERIVRTNDEVDCADLRNFVEFLVGRYDIIENDRSVLKFGISEKLSELFQTNKLFLFTFLLDLWSFADPLKLAKVFVSFGFDIDLVPDCVSLCIEGEEKHKAVSYARLYGCMLRVSTMKNAELFAKIDSFVKKILFSCTGNEVCKIYLVCEFLSPFSASVKASFVNLMKDFVEMNDEKDLKIHFMNFCRINNIEIDDV</sequence>